<dbReference type="AlphaFoldDB" id="D3F1J7"/>
<name>D3F1J7_CONWI</name>
<dbReference type="InterPro" id="IPR036412">
    <property type="entry name" value="HAD-like_sf"/>
</dbReference>
<dbReference type="KEGG" id="cwo:Cwoe_3743"/>
<dbReference type="eggNOG" id="COG0560">
    <property type="taxonomic scope" value="Bacteria"/>
</dbReference>
<keyword evidence="1" id="KW-0378">Hydrolase</keyword>
<keyword evidence="2" id="KW-1185">Reference proteome</keyword>
<dbReference type="Pfam" id="PF12710">
    <property type="entry name" value="HAD"/>
    <property type="match status" value="1"/>
</dbReference>
<dbReference type="RefSeq" id="WP_012935211.1">
    <property type="nucleotide sequence ID" value="NC_013739.1"/>
</dbReference>
<gene>
    <name evidence="1" type="ordered locus">Cwoe_3743</name>
</gene>
<evidence type="ECO:0000313" key="2">
    <source>
        <dbReference type="Proteomes" id="UP000008229"/>
    </source>
</evidence>
<accession>D3F1J7</accession>
<dbReference type="OrthoDB" id="9784466at2"/>
<sequence>MSAAPVVLFDLDGVLTRRDTYAAFVTRRIVRGPLRLLLALPLVPLMLLPTTRRQAGAVLVRLSLVGLSVARYRELARAFGARLAVTPRAVHADCVAAIHRHRADGARVVVVTACEESVARALLDGLGLGEVELVGSRLRRSGRRWEVALHNLGDEKPRQLQARGIVPPWETAYSDHAVDLPMLRDARVAVLVNPSDAFVARARRELPAEVRTVRWSA</sequence>
<dbReference type="Gene3D" id="3.40.50.1000">
    <property type="entry name" value="HAD superfamily/HAD-like"/>
    <property type="match status" value="1"/>
</dbReference>
<dbReference type="InterPro" id="IPR023214">
    <property type="entry name" value="HAD_sf"/>
</dbReference>
<protein>
    <submittedName>
        <fullName evidence="1">Haloacid dehalogenase domain protein hydrolase</fullName>
    </submittedName>
</protein>
<dbReference type="SUPFAM" id="SSF56784">
    <property type="entry name" value="HAD-like"/>
    <property type="match status" value="1"/>
</dbReference>
<dbReference type="EMBL" id="CP001854">
    <property type="protein sequence ID" value="ADB52160.1"/>
    <property type="molecule type" value="Genomic_DNA"/>
</dbReference>
<dbReference type="HOGENOM" id="CLU_101816_0_0_11"/>
<reference evidence="2" key="2">
    <citation type="submission" date="2010-01" db="EMBL/GenBank/DDBJ databases">
        <title>The complete genome of Conexibacter woesei DSM 14684.</title>
        <authorList>
            <consortium name="US DOE Joint Genome Institute (JGI-PGF)"/>
            <person name="Lucas S."/>
            <person name="Copeland A."/>
            <person name="Lapidus A."/>
            <person name="Glavina del Rio T."/>
            <person name="Dalin E."/>
            <person name="Tice H."/>
            <person name="Bruce D."/>
            <person name="Goodwin L."/>
            <person name="Pitluck S."/>
            <person name="Kyrpides N."/>
            <person name="Mavromatis K."/>
            <person name="Ivanova N."/>
            <person name="Mikhailova N."/>
            <person name="Chertkov O."/>
            <person name="Brettin T."/>
            <person name="Detter J.C."/>
            <person name="Han C."/>
            <person name="Larimer F."/>
            <person name="Land M."/>
            <person name="Hauser L."/>
            <person name="Markowitz V."/>
            <person name="Cheng J.-F."/>
            <person name="Hugenholtz P."/>
            <person name="Woyke T."/>
            <person name="Wu D."/>
            <person name="Pukall R."/>
            <person name="Steenblock K."/>
            <person name="Schneider S."/>
            <person name="Klenk H.-P."/>
            <person name="Eisen J.A."/>
        </authorList>
    </citation>
    <scope>NUCLEOTIDE SEQUENCE [LARGE SCALE GENOMIC DNA]</scope>
    <source>
        <strain evidence="2">DSM 14684 / CIP 108061 / JCM 11494 / NBRC 100937 / ID131577</strain>
    </source>
</reference>
<dbReference type="GO" id="GO:0016787">
    <property type="term" value="F:hydrolase activity"/>
    <property type="evidence" value="ECO:0007669"/>
    <property type="project" value="UniProtKB-KW"/>
</dbReference>
<dbReference type="STRING" id="469383.Cwoe_3743"/>
<organism evidence="1 2">
    <name type="scientific">Conexibacter woesei (strain DSM 14684 / CCUG 47730 / CIP 108061 / JCM 11494 / NBRC 100937 / ID131577)</name>
    <dbReference type="NCBI Taxonomy" id="469383"/>
    <lineage>
        <taxon>Bacteria</taxon>
        <taxon>Bacillati</taxon>
        <taxon>Actinomycetota</taxon>
        <taxon>Thermoleophilia</taxon>
        <taxon>Solirubrobacterales</taxon>
        <taxon>Conexibacteraceae</taxon>
        <taxon>Conexibacter</taxon>
    </lineage>
</organism>
<evidence type="ECO:0000313" key="1">
    <source>
        <dbReference type="EMBL" id="ADB52160.1"/>
    </source>
</evidence>
<proteinExistence type="predicted"/>
<dbReference type="Proteomes" id="UP000008229">
    <property type="component" value="Chromosome"/>
</dbReference>
<reference evidence="1 2" key="1">
    <citation type="journal article" date="2010" name="Stand. Genomic Sci.">
        <title>Complete genome sequence of Conexibacter woesei type strain (ID131577).</title>
        <authorList>
            <person name="Pukall R."/>
            <person name="Lapidus A."/>
            <person name="Glavina Del Rio T."/>
            <person name="Copeland A."/>
            <person name="Tice H."/>
            <person name="Cheng J.-F."/>
            <person name="Lucas S."/>
            <person name="Chen F."/>
            <person name="Nolan M."/>
            <person name="Bruce D."/>
            <person name="Goodwin L."/>
            <person name="Pitluck S."/>
            <person name="Mavromatis K."/>
            <person name="Ivanova N."/>
            <person name="Ovchinnikova G."/>
            <person name="Pati A."/>
            <person name="Chen A."/>
            <person name="Palaniappan K."/>
            <person name="Land M."/>
            <person name="Hauser L."/>
            <person name="Chang Y.-J."/>
            <person name="Jeffries C.D."/>
            <person name="Chain P."/>
            <person name="Meincke L."/>
            <person name="Sims D."/>
            <person name="Brettin T."/>
            <person name="Detter J.C."/>
            <person name="Rohde M."/>
            <person name="Goeker M."/>
            <person name="Bristow J."/>
            <person name="Eisen J.A."/>
            <person name="Markowitz V."/>
            <person name="Kyrpides N.C."/>
            <person name="Klenk H.-P."/>
            <person name="Hugenholtz P."/>
        </authorList>
    </citation>
    <scope>NUCLEOTIDE SEQUENCE [LARGE SCALE GENOMIC DNA]</scope>
    <source>
        <strain evidence="2">DSM 14684 / CIP 108061 / JCM 11494 / NBRC 100937 / ID131577</strain>
    </source>
</reference>